<evidence type="ECO:0000313" key="1">
    <source>
        <dbReference type="EMBL" id="EXK75999.1"/>
    </source>
</evidence>
<protein>
    <submittedName>
        <fullName evidence="1">Uncharacterized protein</fullName>
    </submittedName>
</protein>
<proteinExistence type="predicted"/>
<dbReference type="EMBL" id="KI979656">
    <property type="protein sequence ID" value="EXK75999.1"/>
    <property type="molecule type" value="Genomic_DNA"/>
</dbReference>
<keyword evidence="2" id="KW-1185">Reference proteome</keyword>
<organism evidence="1 2">
    <name type="scientific">Fusarium oxysporum f. sp. raphani 54005</name>
    <dbReference type="NCBI Taxonomy" id="1089458"/>
    <lineage>
        <taxon>Eukaryota</taxon>
        <taxon>Fungi</taxon>
        <taxon>Dikarya</taxon>
        <taxon>Ascomycota</taxon>
        <taxon>Pezizomycotina</taxon>
        <taxon>Sordariomycetes</taxon>
        <taxon>Hypocreomycetidae</taxon>
        <taxon>Hypocreales</taxon>
        <taxon>Nectriaceae</taxon>
        <taxon>Fusarium</taxon>
        <taxon>Fusarium oxysporum species complex</taxon>
    </lineage>
</organism>
<dbReference type="HOGENOM" id="CLU_2372908_0_0_1"/>
<name>X0BBW3_FUSOX</name>
<accession>X0BBW3</accession>
<sequence>MPPHLRGVDLRQRLARKENASRLLALPVAERRSVVQARNPPASRVYAHVSYVSTRLRLGKLRLGQIAWICSISDRNAWKNASRPYPNRIRKSHHL</sequence>
<gene>
    <name evidence="1" type="ORF">FOQG_19239</name>
</gene>
<dbReference type="AlphaFoldDB" id="X0BBW3"/>
<evidence type="ECO:0000313" key="2">
    <source>
        <dbReference type="Proteomes" id="UP000030663"/>
    </source>
</evidence>
<reference evidence="1 2" key="1">
    <citation type="submission" date="2011-11" db="EMBL/GenBank/DDBJ databases">
        <title>The Genome Sequence of Fusarium oxysporum PHW815.</title>
        <authorList>
            <consortium name="The Broad Institute Genome Sequencing Platform"/>
            <person name="Ma L.-J."/>
            <person name="Gale L.R."/>
            <person name="Schwartz D.C."/>
            <person name="Zhou S."/>
            <person name="Corby-Kistler H."/>
            <person name="Young S.K."/>
            <person name="Zeng Q."/>
            <person name="Gargeya S."/>
            <person name="Fitzgerald M."/>
            <person name="Haas B."/>
            <person name="Abouelleil A."/>
            <person name="Alvarado L."/>
            <person name="Arachchi H.M."/>
            <person name="Berlin A."/>
            <person name="Brown A."/>
            <person name="Chapman S.B."/>
            <person name="Chen Z."/>
            <person name="Dunbar C."/>
            <person name="Freedman E."/>
            <person name="Gearin G."/>
            <person name="Goldberg J."/>
            <person name="Griggs A."/>
            <person name="Gujja S."/>
            <person name="Heiman D."/>
            <person name="Howarth C."/>
            <person name="Larson L."/>
            <person name="Lui A."/>
            <person name="MacDonald P.J.P."/>
            <person name="Montmayeur A."/>
            <person name="Murphy C."/>
            <person name="Neiman D."/>
            <person name="Pearson M."/>
            <person name="Priest M."/>
            <person name="Roberts A."/>
            <person name="Saif S."/>
            <person name="Shea T."/>
            <person name="Shenoy N."/>
            <person name="Sisk P."/>
            <person name="Stolte C."/>
            <person name="Sykes S."/>
            <person name="Wortman J."/>
            <person name="Nusbaum C."/>
            <person name="Birren B."/>
        </authorList>
    </citation>
    <scope>NUCLEOTIDE SEQUENCE [LARGE SCALE GENOMIC DNA]</scope>
    <source>
        <strain evidence="1 2">54005</strain>
    </source>
</reference>
<dbReference type="Proteomes" id="UP000030663">
    <property type="component" value="Unassembled WGS sequence"/>
</dbReference>